<proteinExistence type="predicted"/>
<dbReference type="AlphaFoldDB" id="A0A9Q4DKF7"/>
<sequence length="66" mass="7478">MDKIELHKQTGEMVYASLADETLENYKLKSSLDNTASQLELERASSQAKDNRIKSLEEVIIEIGHD</sequence>
<dbReference type="RefSeq" id="WP_267992456.1">
    <property type="nucleotide sequence ID" value="NZ_JAPQFC010001282.1"/>
</dbReference>
<evidence type="ECO:0000313" key="2">
    <source>
        <dbReference type="Proteomes" id="UP001077788"/>
    </source>
</evidence>
<protein>
    <submittedName>
        <fullName evidence="1">Uncharacterized protein</fullName>
    </submittedName>
</protein>
<feature type="non-terminal residue" evidence="1">
    <location>
        <position position="66"/>
    </location>
</feature>
<organism evidence="1 2">
    <name type="scientific">Actinobacillus pleuropneumoniae</name>
    <name type="common">Haemophilus pleuropneumoniae</name>
    <dbReference type="NCBI Taxonomy" id="715"/>
    <lineage>
        <taxon>Bacteria</taxon>
        <taxon>Pseudomonadati</taxon>
        <taxon>Pseudomonadota</taxon>
        <taxon>Gammaproteobacteria</taxon>
        <taxon>Pasteurellales</taxon>
        <taxon>Pasteurellaceae</taxon>
        <taxon>Actinobacillus</taxon>
    </lineage>
</organism>
<accession>A0A9Q4DKF7</accession>
<dbReference type="EMBL" id="JAPQFC010001282">
    <property type="protein sequence ID" value="MCY6525082.1"/>
    <property type="molecule type" value="Genomic_DNA"/>
</dbReference>
<dbReference type="Proteomes" id="UP001077788">
    <property type="component" value="Unassembled WGS sequence"/>
</dbReference>
<comment type="caution">
    <text evidence="1">The sequence shown here is derived from an EMBL/GenBank/DDBJ whole genome shotgun (WGS) entry which is preliminary data.</text>
</comment>
<reference evidence="1" key="1">
    <citation type="journal article" date="2021" name="Vet Sci">
        <title>O-Serogroups and Pathovirotypes of Escherichia coli Isolated from Post-Weaning Piglets Showing Diarrhoea and/or Oedema in South Korea.</title>
        <authorList>
            <person name="Byun J.W."/>
            <person name="Moon B.Y."/>
            <person name="Do K.H."/>
            <person name="Lee K."/>
            <person name="Lee H.Y."/>
            <person name="Kim W.I."/>
            <person name="So B."/>
            <person name="Lee W.K."/>
        </authorList>
    </citation>
    <scope>NUCLEOTIDE SEQUENCE</scope>
    <source>
        <strain evidence="1">84/14</strain>
    </source>
</reference>
<gene>
    <name evidence="1" type="ORF">OYG11_12860</name>
</gene>
<name>A0A9Q4DKF7_ACTPL</name>
<reference evidence="1" key="2">
    <citation type="submission" date="2022-12" db="EMBL/GenBank/DDBJ databases">
        <authorList>
            <person name="Kardos G."/>
            <person name="Sarkozi R."/>
            <person name="Laczko L."/>
            <person name="Marton S."/>
            <person name="Makrai L."/>
            <person name="Banyai K."/>
            <person name="Fodor L."/>
        </authorList>
    </citation>
    <scope>NUCLEOTIDE SEQUENCE</scope>
    <source>
        <strain evidence="1">84/14</strain>
    </source>
</reference>
<evidence type="ECO:0000313" key="1">
    <source>
        <dbReference type="EMBL" id="MCY6525082.1"/>
    </source>
</evidence>